<sequence length="69" mass="7241">MAPESLNMPWPCISTGPASVVPVWLVARAQSQASAAHECFGPGRNSDSGGMEMPQIDCQKHAGPESMNS</sequence>
<organism evidence="2">
    <name type="scientific">Spironucleus salmonicida</name>
    <dbReference type="NCBI Taxonomy" id="348837"/>
    <lineage>
        <taxon>Eukaryota</taxon>
        <taxon>Metamonada</taxon>
        <taxon>Diplomonadida</taxon>
        <taxon>Hexamitidae</taxon>
        <taxon>Hexamitinae</taxon>
        <taxon>Spironucleus</taxon>
    </lineage>
</organism>
<name>V6LYU8_9EUKA</name>
<reference evidence="2" key="1">
    <citation type="journal article" date="2014" name="PLoS Genet.">
        <title>The Genome of Spironucleus salmonicida Highlights a Fish Pathogen Adapted to Fluctuating Environments.</title>
        <authorList>
            <person name="Xu F."/>
            <person name="Jerlstrom-Hultqvist J."/>
            <person name="Einarsson E."/>
            <person name="Astvaldsson A."/>
            <person name="Svard S.G."/>
            <person name="Andersson J.O."/>
        </authorList>
    </citation>
    <scope>NUCLEOTIDE SEQUENCE</scope>
</reference>
<evidence type="ECO:0000313" key="2">
    <source>
        <dbReference type="EMBL" id="EST48906.1"/>
    </source>
</evidence>
<accession>V6LYU8</accession>
<dbReference type="AlphaFoldDB" id="V6LYU8"/>
<protein>
    <submittedName>
        <fullName evidence="2">Uncharacterized protein</fullName>
    </submittedName>
</protein>
<proteinExistence type="predicted"/>
<feature type="region of interest" description="Disordered" evidence="1">
    <location>
        <begin position="36"/>
        <end position="69"/>
    </location>
</feature>
<evidence type="ECO:0000256" key="1">
    <source>
        <dbReference type="SAM" id="MobiDB-lite"/>
    </source>
</evidence>
<dbReference type="EMBL" id="KI545973">
    <property type="protein sequence ID" value="EST48906.1"/>
    <property type="molecule type" value="Genomic_DNA"/>
</dbReference>
<gene>
    <name evidence="2" type="ORF">SS50377_10850</name>
</gene>